<name>A0AAV5UCG7_9BILA</name>
<evidence type="ECO:0000313" key="1">
    <source>
        <dbReference type="EMBL" id="GMT04064.1"/>
    </source>
</evidence>
<evidence type="ECO:0000313" key="2">
    <source>
        <dbReference type="Proteomes" id="UP001432027"/>
    </source>
</evidence>
<comment type="caution">
    <text evidence="1">The sequence shown here is derived from an EMBL/GenBank/DDBJ whole genome shotgun (WGS) entry which is preliminary data.</text>
</comment>
<gene>
    <name evidence="1" type="ORF">PENTCL1PPCAC_26238</name>
</gene>
<dbReference type="EMBL" id="BTSX01000006">
    <property type="protein sequence ID" value="GMT04064.1"/>
    <property type="molecule type" value="Genomic_DNA"/>
</dbReference>
<dbReference type="Proteomes" id="UP001432027">
    <property type="component" value="Unassembled WGS sequence"/>
</dbReference>
<accession>A0AAV5UCG7</accession>
<keyword evidence="2" id="KW-1185">Reference proteome</keyword>
<dbReference type="AlphaFoldDB" id="A0AAV5UCG7"/>
<reference evidence="1" key="1">
    <citation type="submission" date="2023-10" db="EMBL/GenBank/DDBJ databases">
        <title>Genome assembly of Pristionchus species.</title>
        <authorList>
            <person name="Yoshida K."/>
            <person name="Sommer R.J."/>
        </authorList>
    </citation>
    <scope>NUCLEOTIDE SEQUENCE</scope>
    <source>
        <strain evidence="1">RS0144</strain>
    </source>
</reference>
<protein>
    <submittedName>
        <fullName evidence="1">Uncharacterized protein</fullName>
    </submittedName>
</protein>
<organism evidence="1 2">
    <name type="scientific">Pristionchus entomophagus</name>
    <dbReference type="NCBI Taxonomy" id="358040"/>
    <lineage>
        <taxon>Eukaryota</taxon>
        <taxon>Metazoa</taxon>
        <taxon>Ecdysozoa</taxon>
        <taxon>Nematoda</taxon>
        <taxon>Chromadorea</taxon>
        <taxon>Rhabditida</taxon>
        <taxon>Rhabditina</taxon>
        <taxon>Diplogasteromorpha</taxon>
        <taxon>Diplogasteroidea</taxon>
        <taxon>Neodiplogasteridae</taxon>
        <taxon>Pristionchus</taxon>
    </lineage>
</organism>
<proteinExistence type="predicted"/>
<sequence>LQPRPSLIVEQRMQGFLDELLNTSRAHDRLRSSMFAPTPSDRFDLDRVFFEPSRISRSWGNMLEEENHTLIMARAPPACILNGMWKWWHLTDCIYALEYMRTFPFFEGLSRKDKRLMGINLSSDCAHLTRAFFSTEQR</sequence>
<feature type="non-terminal residue" evidence="1">
    <location>
        <position position="1"/>
    </location>
</feature>
<feature type="non-terminal residue" evidence="1">
    <location>
        <position position="138"/>
    </location>
</feature>